<dbReference type="GO" id="GO:0003677">
    <property type="term" value="F:DNA binding"/>
    <property type="evidence" value="ECO:0007669"/>
    <property type="project" value="UniProtKB-UniRule"/>
</dbReference>
<dbReference type="GO" id="GO:0007059">
    <property type="term" value="P:chromosome segregation"/>
    <property type="evidence" value="ECO:0007669"/>
    <property type="project" value="UniProtKB-UniRule"/>
</dbReference>
<feature type="binding site" evidence="6">
    <location>
        <begin position="32"/>
        <end position="39"/>
    </location>
    <ligand>
        <name>ATP</name>
        <dbReference type="ChEBI" id="CHEBI:30616"/>
    </ligand>
</feature>
<feature type="coiled-coil region" evidence="6">
    <location>
        <begin position="1012"/>
        <end position="1046"/>
    </location>
</feature>
<dbReference type="Gene3D" id="3.30.70.1620">
    <property type="match status" value="1"/>
</dbReference>
<comment type="subcellular location">
    <subcellularLocation>
        <location evidence="6">Cytoplasm</location>
    </subcellularLocation>
</comment>
<dbReference type="RefSeq" id="WP_009625172.1">
    <property type="nucleotide sequence ID" value="NZ_VBTY01000005.1"/>
</dbReference>
<evidence type="ECO:0000256" key="3">
    <source>
        <dbReference type="ARBA" id="ARBA00022840"/>
    </source>
</evidence>
<keyword evidence="5 6" id="KW-0238">DNA-binding</keyword>
<comment type="domain">
    <text evidence="6">Contains large globular domains required for ATP hydrolysis at each terminus and a third globular domain forming a flexible hinge near the middle of the molecule. These domains are separated by coiled-coil structures.</text>
</comment>
<dbReference type="NCBIfam" id="TIGR02169">
    <property type="entry name" value="SMC_prok_A"/>
    <property type="match status" value="1"/>
</dbReference>
<dbReference type="SMART" id="SM00968">
    <property type="entry name" value="SMC_hinge"/>
    <property type="match status" value="1"/>
</dbReference>
<dbReference type="Pfam" id="PF06470">
    <property type="entry name" value="SMC_hinge"/>
    <property type="match status" value="1"/>
</dbReference>
<keyword evidence="9" id="KW-1185">Reference proteome</keyword>
<evidence type="ECO:0000313" key="9">
    <source>
        <dbReference type="Proteomes" id="UP001152872"/>
    </source>
</evidence>
<evidence type="ECO:0000256" key="5">
    <source>
        <dbReference type="ARBA" id="ARBA00023125"/>
    </source>
</evidence>
<dbReference type="PANTHER" id="PTHR18937">
    <property type="entry name" value="STRUCTURAL MAINTENANCE OF CHROMOSOMES SMC FAMILY MEMBER"/>
    <property type="match status" value="1"/>
</dbReference>
<protein>
    <recommendedName>
        <fullName evidence="6">Chromosome partition protein Smc</fullName>
    </recommendedName>
</protein>
<dbReference type="InterPro" id="IPR027417">
    <property type="entry name" value="P-loop_NTPase"/>
</dbReference>
<evidence type="ECO:0000256" key="2">
    <source>
        <dbReference type="ARBA" id="ARBA00022741"/>
    </source>
</evidence>
<comment type="similarity">
    <text evidence="6">Belongs to the SMC family.</text>
</comment>
<reference evidence="8" key="1">
    <citation type="submission" date="2019-05" db="EMBL/GenBank/DDBJ databases">
        <title>Whole genome sequencing of Pseudanabaena catenata USMAC16.</title>
        <authorList>
            <person name="Khan Z."/>
            <person name="Omar W.M."/>
            <person name="Convey P."/>
            <person name="Merican F."/>
            <person name="Najimudin N."/>
        </authorList>
    </citation>
    <scope>NUCLEOTIDE SEQUENCE</scope>
    <source>
        <strain evidence="8">USMAC16</strain>
    </source>
</reference>
<feature type="coiled-coil region" evidence="6">
    <location>
        <begin position="466"/>
        <end position="528"/>
    </location>
</feature>
<dbReference type="Gene3D" id="3.40.50.300">
    <property type="entry name" value="P-loop containing nucleotide triphosphate hydrolases"/>
    <property type="match status" value="2"/>
</dbReference>
<dbReference type="EMBL" id="VBTY01000005">
    <property type="protein sequence ID" value="MDG3493143.1"/>
    <property type="molecule type" value="Genomic_DNA"/>
</dbReference>
<organism evidence="8 9">
    <name type="scientific">Pseudanabaena catenata USMAC16</name>
    <dbReference type="NCBI Taxonomy" id="1855837"/>
    <lineage>
        <taxon>Bacteria</taxon>
        <taxon>Bacillati</taxon>
        <taxon>Cyanobacteriota</taxon>
        <taxon>Cyanophyceae</taxon>
        <taxon>Pseudanabaenales</taxon>
        <taxon>Pseudanabaenaceae</taxon>
        <taxon>Pseudanabaena</taxon>
    </lineage>
</organism>
<dbReference type="GO" id="GO:0016887">
    <property type="term" value="F:ATP hydrolysis activity"/>
    <property type="evidence" value="ECO:0007669"/>
    <property type="project" value="InterPro"/>
</dbReference>
<dbReference type="AlphaFoldDB" id="A0A9X4M5N7"/>
<evidence type="ECO:0000256" key="1">
    <source>
        <dbReference type="ARBA" id="ARBA00022490"/>
    </source>
</evidence>
<comment type="subunit">
    <text evidence="6">Homodimer.</text>
</comment>
<evidence type="ECO:0000256" key="4">
    <source>
        <dbReference type="ARBA" id="ARBA00023054"/>
    </source>
</evidence>
<dbReference type="InterPro" id="IPR036277">
    <property type="entry name" value="SMC_hinge_sf"/>
</dbReference>
<dbReference type="Proteomes" id="UP001152872">
    <property type="component" value="Unassembled WGS sequence"/>
</dbReference>
<dbReference type="GO" id="GO:0007062">
    <property type="term" value="P:sister chromatid cohesion"/>
    <property type="evidence" value="ECO:0007669"/>
    <property type="project" value="InterPro"/>
</dbReference>
<dbReference type="SUPFAM" id="SSF75553">
    <property type="entry name" value="Smc hinge domain"/>
    <property type="match status" value="1"/>
</dbReference>
<keyword evidence="3 6" id="KW-0067">ATP-binding</keyword>
<evidence type="ECO:0000256" key="6">
    <source>
        <dbReference type="HAMAP-Rule" id="MF_01894"/>
    </source>
</evidence>
<evidence type="ECO:0000313" key="8">
    <source>
        <dbReference type="EMBL" id="MDG3493143.1"/>
    </source>
</evidence>
<dbReference type="Gene3D" id="1.20.1060.20">
    <property type="match status" value="1"/>
</dbReference>
<dbReference type="Pfam" id="PF02463">
    <property type="entry name" value="SMC_N"/>
    <property type="match status" value="1"/>
</dbReference>
<dbReference type="GO" id="GO:0005694">
    <property type="term" value="C:chromosome"/>
    <property type="evidence" value="ECO:0007669"/>
    <property type="project" value="InterPro"/>
</dbReference>
<dbReference type="GO" id="GO:0030261">
    <property type="term" value="P:chromosome condensation"/>
    <property type="evidence" value="ECO:0007669"/>
    <property type="project" value="InterPro"/>
</dbReference>
<dbReference type="SUPFAM" id="SSF52540">
    <property type="entry name" value="P-loop containing nucleoside triphosphate hydrolases"/>
    <property type="match status" value="1"/>
</dbReference>
<dbReference type="GO" id="GO:0006260">
    <property type="term" value="P:DNA replication"/>
    <property type="evidence" value="ECO:0007669"/>
    <property type="project" value="UniProtKB-UniRule"/>
</dbReference>
<dbReference type="InterPro" id="IPR024704">
    <property type="entry name" value="SMC"/>
</dbReference>
<proteinExistence type="inferred from homology"/>
<accession>A0A9X4M5N7</accession>
<comment type="caution">
    <text evidence="8">The sequence shown here is derived from an EMBL/GenBank/DDBJ whole genome shotgun (WGS) entry which is preliminary data.</text>
</comment>
<dbReference type="InterPro" id="IPR010935">
    <property type="entry name" value="SMC_hinge"/>
</dbReference>
<keyword evidence="2 6" id="KW-0547">Nucleotide-binding</keyword>
<dbReference type="GO" id="GO:0005524">
    <property type="term" value="F:ATP binding"/>
    <property type="evidence" value="ECO:0007669"/>
    <property type="project" value="UniProtKB-UniRule"/>
</dbReference>
<keyword evidence="4 6" id="KW-0175">Coiled coil</keyword>
<comment type="function">
    <text evidence="6">Required for chromosome condensation and partitioning.</text>
</comment>
<dbReference type="PIRSF" id="PIRSF005719">
    <property type="entry name" value="SMC"/>
    <property type="match status" value="1"/>
</dbReference>
<feature type="coiled-coil region" evidence="6">
    <location>
        <begin position="896"/>
        <end position="937"/>
    </location>
</feature>
<name>A0A9X4M5N7_9CYAN</name>
<keyword evidence="1 6" id="KW-0963">Cytoplasm</keyword>
<sequence length="1198" mass="135921">MYIKNVELTRFKSFGSTVSIPLMTGFTVVSGPNGSGKSNILDALLFALGLAGSKGMRADRLPDLVNQAHSKKGRMVEAIVTVTFALDETEVAAFQTEGIEVPTAEGKEIGEWTVMRKLRVTSQGTYTSTYYINGTPCNLSELHEQLAKFRIYPEGYNVVLQGDVTGIISMNSRERREIIDELAGVGEFDRKISTAKDKLDDVKTQEERFRIVEQELIANKDKLKSDRVKAEKYKALRLEYEQMEAAESVLKQREILYNQSLRNVELVNNKEQCGNLEKSLTELSQVIEVGTVHLNELNDRVHTLGEEEYLSVSSNLSSQQAELRGLQRQQQSLTSSYQNNQTHIVKTQEEIDRLLREAEELESQKQFKEESVITTEKARDQQASIVSQYRKEVQAIASASSDWVRQQTQLRHDIDKLQGELDPQKQEQTRLKEVLNQRSLQLESQDRELQEILAGEGRYAVDMLSNQSLEDALRLQEAEVNGAEILVQTLAKNLAEAQLEVQLQNETIERLTQEQRVKTRQLDKLEAQVQASREVQGTRASQVVIEADMSGVYGLVAQLGLVEPRFQLALEICAGGRLGNLVVENDEVAAEAISLLKRERAGRATFLPLNKLQAARFPSRIEAQKLGAIDYAFNLVTYEDRYQDVFSFVFGNTLVFETLDQARFHIGKYRMVTLEGEILETSGAMTGGSVIQQNSLHFGNAKPAESSETKQLRDRLMEIDQMLTRLNQRLRGALTGIAKYEEQLQSARTNHREAQLKRDRIYEQIERNSRDRSRLQDRIQQTRAAIEIGQAQLISLDGNAAELEAQLMVKRAELTELEKSSTHSRWLQAQDALQGQEALLNSAEIELRTAKQQLGELENQHKLALEKMAQRQTRLQELRSTQAELINSTSQIQHQLKQTETAIASYQSRLEVLEQTIGAAKQERDACERSLRAQQQQQQQMQWQMQKNHERQAELELQIAQFAEQLSQIELPDPIPEVPETMTLEQLQLEQRRLLKRIQSMEPVNMMAIAEYEATSQRLDELSTRLETLNQERTELLIRIENFTTLRQRAFMQAFDAVNGHFKEIFAELSDGDGYLQLENPNAPLSGGLTLVAHPKGKQVQHLASMSGGEKSLTALSFIFALQRYRPSPFYAFDEVDMFLDGSNVERLSKMVRKQANLAQFIVVSLRRPMIEASERTIGVTQARGEHTQVLGLELRSG</sequence>
<dbReference type="InterPro" id="IPR003395">
    <property type="entry name" value="RecF/RecN/SMC_N"/>
</dbReference>
<feature type="domain" description="SMC hinge" evidence="7">
    <location>
        <begin position="550"/>
        <end position="666"/>
    </location>
</feature>
<dbReference type="HAMAP" id="MF_01894">
    <property type="entry name" value="Smc_prok"/>
    <property type="match status" value="1"/>
</dbReference>
<feature type="coiled-coil region" evidence="6">
    <location>
        <begin position="337"/>
        <end position="378"/>
    </location>
</feature>
<gene>
    <name evidence="6 8" type="primary">smc</name>
    <name evidence="8" type="ORF">FEV09_01085</name>
</gene>
<dbReference type="InterPro" id="IPR011890">
    <property type="entry name" value="SMC_prok"/>
</dbReference>
<evidence type="ECO:0000259" key="7">
    <source>
        <dbReference type="SMART" id="SM00968"/>
    </source>
</evidence>
<dbReference type="GO" id="GO:0005737">
    <property type="term" value="C:cytoplasm"/>
    <property type="evidence" value="ECO:0007669"/>
    <property type="project" value="UniProtKB-SubCell"/>
</dbReference>
<feature type="coiled-coil region" evidence="6">
    <location>
        <begin position="709"/>
        <end position="867"/>
    </location>
</feature>